<keyword evidence="2" id="KW-1185">Reference proteome</keyword>
<name>A0AAV6VW03_9ARAC</name>
<reference evidence="1 2" key="1">
    <citation type="journal article" date="2022" name="Nat. Ecol. Evol.">
        <title>A masculinizing supergene underlies an exaggerated male reproductive morph in a spider.</title>
        <authorList>
            <person name="Hendrickx F."/>
            <person name="De Corte Z."/>
            <person name="Sonet G."/>
            <person name="Van Belleghem S.M."/>
            <person name="Kostlbacher S."/>
            <person name="Vangestel C."/>
        </authorList>
    </citation>
    <scope>NUCLEOTIDE SEQUENCE [LARGE SCALE GENOMIC DNA]</scope>
    <source>
        <strain evidence="1">W744_W776</strain>
    </source>
</reference>
<accession>A0AAV6VW03</accession>
<evidence type="ECO:0000313" key="1">
    <source>
        <dbReference type="EMBL" id="KAG8199646.1"/>
    </source>
</evidence>
<sequence length="143" mass="16234">MTHYIAKRQNSLINIKKDIMVNGRNSAITTYTFEVLKDSDICEAIRSYKIITNIRKTKTQKISENHLKDGEIHFSESFSCKDSRTVEKCVSSITVNVNSWPRVFTSGVAVETIKGQKPISCRVLVKPTTKSKTLWTATKINCF</sequence>
<protein>
    <submittedName>
        <fullName evidence="1">Uncharacterized protein</fullName>
    </submittedName>
</protein>
<gene>
    <name evidence="1" type="ORF">JTE90_009477</name>
</gene>
<dbReference type="EMBL" id="JAFNEN010000026">
    <property type="protein sequence ID" value="KAG8199646.1"/>
    <property type="molecule type" value="Genomic_DNA"/>
</dbReference>
<proteinExistence type="predicted"/>
<organism evidence="1 2">
    <name type="scientific">Oedothorax gibbosus</name>
    <dbReference type="NCBI Taxonomy" id="931172"/>
    <lineage>
        <taxon>Eukaryota</taxon>
        <taxon>Metazoa</taxon>
        <taxon>Ecdysozoa</taxon>
        <taxon>Arthropoda</taxon>
        <taxon>Chelicerata</taxon>
        <taxon>Arachnida</taxon>
        <taxon>Araneae</taxon>
        <taxon>Araneomorphae</taxon>
        <taxon>Entelegynae</taxon>
        <taxon>Araneoidea</taxon>
        <taxon>Linyphiidae</taxon>
        <taxon>Erigoninae</taxon>
        <taxon>Oedothorax</taxon>
    </lineage>
</organism>
<evidence type="ECO:0000313" key="2">
    <source>
        <dbReference type="Proteomes" id="UP000827092"/>
    </source>
</evidence>
<dbReference type="Proteomes" id="UP000827092">
    <property type="component" value="Unassembled WGS sequence"/>
</dbReference>
<comment type="caution">
    <text evidence="1">The sequence shown here is derived from an EMBL/GenBank/DDBJ whole genome shotgun (WGS) entry which is preliminary data.</text>
</comment>
<dbReference type="AlphaFoldDB" id="A0AAV6VW03"/>